<proteinExistence type="predicted"/>
<dbReference type="Proteomes" id="UP000198210">
    <property type="component" value="Chromosome I"/>
</dbReference>
<dbReference type="EMBL" id="LT607751">
    <property type="protein sequence ID" value="SCG63490.1"/>
    <property type="molecule type" value="Genomic_DNA"/>
</dbReference>
<evidence type="ECO:0000313" key="1">
    <source>
        <dbReference type="EMBL" id="SCG63490.1"/>
    </source>
</evidence>
<gene>
    <name evidence="1" type="ORF">GA0074704_3946</name>
</gene>
<keyword evidence="2" id="KW-1185">Reference proteome</keyword>
<dbReference type="AlphaFoldDB" id="A0A1C5IYU3"/>
<organism evidence="1 2">
    <name type="scientific">Micromonospora siamensis</name>
    <dbReference type="NCBI Taxonomy" id="299152"/>
    <lineage>
        <taxon>Bacteria</taxon>
        <taxon>Bacillati</taxon>
        <taxon>Actinomycetota</taxon>
        <taxon>Actinomycetes</taxon>
        <taxon>Micromonosporales</taxon>
        <taxon>Micromonosporaceae</taxon>
        <taxon>Micromonospora</taxon>
    </lineage>
</organism>
<reference evidence="1 2" key="1">
    <citation type="submission" date="2016-06" db="EMBL/GenBank/DDBJ databases">
        <authorList>
            <person name="Kjaerup R.B."/>
            <person name="Dalgaard T.S."/>
            <person name="Juul-Madsen H.R."/>
        </authorList>
    </citation>
    <scope>NUCLEOTIDE SEQUENCE [LARGE SCALE GENOMIC DNA]</scope>
    <source>
        <strain evidence="1 2">DSM 45097</strain>
    </source>
</reference>
<name>A0A1C5IYU3_9ACTN</name>
<evidence type="ECO:0000313" key="2">
    <source>
        <dbReference type="Proteomes" id="UP000198210"/>
    </source>
</evidence>
<accession>A0A1C5IYU3</accession>
<protein>
    <submittedName>
        <fullName evidence="1">Uncharacterized protein</fullName>
    </submittedName>
</protein>
<sequence>MLVTPGLPQATRDEGSGSVAELLPEALTSWRPLNAATRGRKAKA</sequence>